<gene>
    <name evidence="2" type="ORF">SAMN02745152_02056</name>
</gene>
<accession>A0A1T4QP45</accession>
<reference evidence="2 3" key="1">
    <citation type="submission" date="2017-02" db="EMBL/GenBank/DDBJ databases">
        <authorList>
            <person name="Peterson S.W."/>
        </authorList>
    </citation>
    <scope>NUCLEOTIDE SEQUENCE [LARGE SCALE GENOMIC DNA]</scope>
    <source>
        <strain evidence="2 3">ATCC BAA-909</strain>
    </source>
</reference>
<dbReference type="OrthoDB" id="9801263at2"/>
<feature type="domain" description="YhcG N-terminal" evidence="1">
    <location>
        <begin position="12"/>
        <end position="118"/>
    </location>
</feature>
<dbReference type="PANTHER" id="PTHR30547">
    <property type="entry name" value="UNCHARACTERIZED PROTEIN YHCG-RELATED"/>
    <property type="match status" value="1"/>
</dbReference>
<name>A0A1T4QP45_9SPIR</name>
<keyword evidence="3" id="KW-1185">Reference proteome</keyword>
<proteinExistence type="predicted"/>
<evidence type="ECO:0000313" key="2">
    <source>
        <dbReference type="EMBL" id="SKA05464.1"/>
    </source>
</evidence>
<dbReference type="InterPro" id="IPR041527">
    <property type="entry name" value="YhcG_N"/>
</dbReference>
<evidence type="ECO:0000313" key="3">
    <source>
        <dbReference type="Proteomes" id="UP000190395"/>
    </source>
</evidence>
<dbReference type="GeneID" id="303368273"/>
<dbReference type="RefSeq" id="WP_078931794.1">
    <property type="nucleotide sequence ID" value="NZ_FUXC01000015.1"/>
</dbReference>
<dbReference type="Pfam" id="PF17761">
    <property type="entry name" value="DUF1016_N"/>
    <property type="match status" value="1"/>
</dbReference>
<dbReference type="InterPro" id="IPR053148">
    <property type="entry name" value="PD-DEXK-like_domain"/>
</dbReference>
<organism evidence="2 3">
    <name type="scientific">Treponema berlinense</name>
    <dbReference type="NCBI Taxonomy" id="225004"/>
    <lineage>
        <taxon>Bacteria</taxon>
        <taxon>Pseudomonadati</taxon>
        <taxon>Spirochaetota</taxon>
        <taxon>Spirochaetia</taxon>
        <taxon>Spirochaetales</taxon>
        <taxon>Treponemataceae</taxon>
        <taxon>Treponema</taxon>
    </lineage>
</organism>
<evidence type="ECO:0000259" key="1">
    <source>
        <dbReference type="Pfam" id="PF17761"/>
    </source>
</evidence>
<protein>
    <recommendedName>
        <fullName evidence="1">YhcG N-terminal domain-containing protein</fullName>
    </recommendedName>
</protein>
<sequence>MEQALITAVEAIKTAILQSQYQAAKETTRVQLILYYGIGRYLSSKKGKKTWGTSVLETISAQLRKDLPGLRGFSASNLKNMRQFYDNWAFLEDSNSTDASVELLAVSSNSTVITDELKDNQKSVIPITDFKLTGINLADFPVEDFFKVPFSHHIAIFSKVKNLQERYYYIHRVVESSARFG</sequence>
<dbReference type="STRING" id="225004.SAMN02745152_02056"/>
<dbReference type="PANTHER" id="PTHR30547:SF0">
    <property type="entry name" value="BLR8175 PROTEIN"/>
    <property type="match status" value="1"/>
</dbReference>
<dbReference type="Proteomes" id="UP000190395">
    <property type="component" value="Unassembled WGS sequence"/>
</dbReference>
<dbReference type="AlphaFoldDB" id="A0A1T4QP45"/>
<dbReference type="EMBL" id="FUXC01000015">
    <property type="protein sequence ID" value="SKA05464.1"/>
    <property type="molecule type" value="Genomic_DNA"/>
</dbReference>